<comment type="catalytic activity">
    <reaction evidence="9 10 11">
        <text>adenosine(37) in tRNA + dimethylallyl diphosphate = N(6)-dimethylallyladenosine(37) in tRNA + diphosphate</text>
        <dbReference type="Rhea" id="RHEA:26482"/>
        <dbReference type="Rhea" id="RHEA-COMP:10162"/>
        <dbReference type="Rhea" id="RHEA-COMP:10375"/>
        <dbReference type="ChEBI" id="CHEBI:33019"/>
        <dbReference type="ChEBI" id="CHEBI:57623"/>
        <dbReference type="ChEBI" id="CHEBI:74411"/>
        <dbReference type="ChEBI" id="CHEBI:74415"/>
        <dbReference type="EC" id="2.5.1.75"/>
    </reaction>
</comment>
<comment type="cofactor">
    <cofactor evidence="1 10">
        <name>Mg(2+)</name>
        <dbReference type="ChEBI" id="CHEBI:18420"/>
    </cofactor>
</comment>
<evidence type="ECO:0000256" key="12">
    <source>
        <dbReference type="RuleBase" id="RU003784"/>
    </source>
</evidence>
<proteinExistence type="inferred from homology"/>
<keyword evidence="6 10" id="KW-0547">Nucleotide-binding</keyword>
<dbReference type="Gene3D" id="1.10.20.140">
    <property type="match status" value="1"/>
</dbReference>
<dbReference type="Pfam" id="PF01715">
    <property type="entry name" value="IPPT"/>
    <property type="match status" value="1"/>
</dbReference>
<dbReference type="HAMAP" id="MF_00185">
    <property type="entry name" value="IPP_trans"/>
    <property type="match status" value="1"/>
</dbReference>
<evidence type="ECO:0000256" key="7">
    <source>
        <dbReference type="ARBA" id="ARBA00022840"/>
    </source>
</evidence>
<gene>
    <name evidence="10 14" type="primary">miaA</name>
    <name evidence="14" type="ORF">GCM10008090_34320</name>
</gene>
<dbReference type="Proteomes" id="UP000614811">
    <property type="component" value="Unassembled WGS sequence"/>
</dbReference>
<keyword evidence="8 10" id="KW-0460">Magnesium</keyword>
<dbReference type="SUPFAM" id="SSF52540">
    <property type="entry name" value="P-loop containing nucleoside triphosphate hydrolases"/>
    <property type="match status" value="2"/>
</dbReference>
<keyword evidence="15" id="KW-1185">Reference proteome</keyword>
<comment type="caution">
    <text evidence="10">Lacks conserved residue(s) required for the propagation of feature annotation.</text>
</comment>
<comment type="similarity">
    <text evidence="3 10 13">Belongs to the IPP transferase family.</text>
</comment>
<dbReference type="EC" id="2.5.1.75" evidence="10"/>
<dbReference type="InterPro" id="IPR039657">
    <property type="entry name" value="Dimethylallyltransferase"/>
</dbReference>
<dbReference type="PANTHER" id="PTHR11088:SF60">
    <property type="entry name" value="TRNA DIMETHYLALLYLTRANSFERASE"/>
    <property type="match status" value="1"/>
</dbReference>
<reference evidence="14" key="1">
    <citation type="journal article" date="2014" name="Int. J. Syst. Evol. Microbiol.">
        <title>Complete genome sequence of Corynebacterium casei LMG S-19264T (=DSM 44701T), isolated from a smear-ripened cheese.</title>
        <authorList>
            <consortium name="US DOE Joint Genome Institute (JGI-PGF)"/>
            <person name="Walter F."/>
            <person name="Albersmeier A."/>
            <person name="Kalinowski J."/>
            <person name="Ruckert C."/>
        </authorList>
    </citation>
    <scope>NUCLEOTIDE SEQUENCE</scope>
    <source>
        <strain evidence="14">KCTC 12711</strain>
    </source>
</reference>
<evidence type="ECO:0000256" key="2">
    <source>
        <dbReference type="ARBA" id="ARBA00003213"/>
    </source>
</evidence>
<evidence type="ECO:0000256" key="5">
    <source>
        <dbReference type="ARBA" id="ARBA00022694"/>
    </source>
</evidence>
<sequence length="318" mass="35398">MQNHGQSATEIPVICIMGPTATGKTDVAAQLYDGLDCEIISVDSSLVYREMNIGTAKPDVDFLRRYPHHLVDIRDPNDTYSVADFYTDCNQLIESITARGKLPVLAGGTMFYFNALEQGLSDLPKADQALRDEITQGAQASGWVVQHARLAALDPESAARIDPADAQRIQRALEIVLTSGRTVASHNASRKPPVPNPMLKVALAFSDRSVLHQRIAKRFDIMLDQGLQAEVETLLARGVDSESTAMKMIGYRQMLEFLNGDLNYDTMRSKGVAATRQLAKRQLTWLRNQRNMLWWIDTGLENKQFQPLVTLIRSIVSV</sequence>
<comment type="subunit">
    <text evidence="10">Monomer.</text>
</comment>
<evidence type="ECO:0000256" key="3">
    <source>
        <dbReference type="ARBA" id="ARBA00005842"/>
    </source>
</evidence>
<reference evidence="14" key="2">
    <citation type="submission" date="2020-09" db="EMBL/GenBank/DDBJ databases">
        <authorList>
            <person name="Sun Q."/>
            <person name="Kim S."/>
        </authorList>
    </citation>
    <scope>NUCLEOTIDE SEQUENCE</scope>
    <source>
        <strain evidence="14">KCTC 12711</strain>
    </source>
</reference>
<organism evidence="14 15">
    <name type="scientific">Arenicella chitinivorans</name>
    <dbReference type="NCBI Taxonomy" id="1329800"/>
    <lineage>
        <taxon>Bacteria</taxon>
        <taxon>Pseudomonadati</taxon>
        <taxon>Pseudomonadota</taxon>
        <taxon>Gammaproteobacteria</taxon>
        <taxon>Arenicellales</taxon>
        <taxon>Arenicellaceae</taxon>
        <taxon>Arenicella</taxon>
    </lineage>
</organism>
<name>A0A918S5F2_9GAMM</name>
<keyword evidence="5 10" id="KW-0819">tRNA processing</keyword>
<evidence type="ECO:0000256" key="13">
    <source>
        <dbReference type="RuleBase" id="RU003785"/>
    </source>
</evidence>
<keyword evidence="4 10" id="KW-0808">Transferase</keyword>
<dbReference type="NCBIfam" id="TIGR00174">
    <property type="entry name" value="miaA"/>
    <property type="match status" value="1"/>
</dbReference>
<feature type="binding site" evidence="10">
    <location>
        <begin position="20"/>
        <end position="25"/>
    </location>
    <ligand>
        <name>substrate</name>
    </ligand>
</feature>
<dbReference type="Gene3D" id="3.40.50.300">
    <property type="entry name" value="P-loop containing nucleotide triphosphate hydrolases"/>
    <property type="match status" value="1"/>
</dbReference>
<evidence type="ECO:0000256" key="4">
    <source>
        <dbReference type="ARBA" id="ARBA00022679"/>
    </source>
</evidence>
<dbReference type="GO" id="GO:0005524">
    <property type="term" value="F:ATP binding"/>
    <property type="evidence" value="ECO:0007669"/>
    <property type="project" value="UniProtKB-UniRule"/>
</dbReference>
<dbReference type="InterPro" id="IPR018022">
    <property type="entry name" value="IPT"/>
</dbReference>
<dbReference type="EMBL" id="BMXA01000010">
    <property type="protein sequence ID" value="GHA21535.1"/>
    <property type="molecule type" value="Genomic_DNA"/>
</dbReference>
<dbReference type="GO" id="GO:0006400">
    <property type="term" value="P:tRNA modification"/>
    <property type="evidence" value="ECO:0007669"/>
    <property type="project" value="TreeGrafter"/>
</dbReference>
<evidence type="ECO:0000256" key="10">
    <source>
        <dbReference type="HAMAP-Rule" id="MF_00185"/>
    </source>
</evidence>
<evidence type="ECO:0000256" key="11">
    <source>
        <dbReference type="RuleBase" id="RU003783"/>
    </source>
</evidence>
<keyword evidence="7 10" id="KW-0067">ATP-binding</keyword>
<feature type="site" description="Interaction with substrate tRNA" evidence="10">
    <location>
        <position position="131"/>
    </location>
</feature>
<evidence type="ECO:0000256" key="6">
    <source>
        <dbReference type="ARBA" id="ARBA00022741"/>
    </source>
</evidence>
<feature type="binding site" evidence="10">
    <location>
        <begin position="18"/>
        <end position="25"/>
    </location>
    <ligand>
        <name>ATP</name>
        <dbReference type="ChEBI" id="CHEBI:30616"/>
    </ligand>
</feature>
<protein>
    <recommendedName>
        <fullName evidence="10">tRNA dimethylallyltransferase</fullName>
        <ecNumber evidence="10">2.5.1.75</ecNumber>
    </recommendedName>
    <alternativeName>
        <fullName evidence="10">Dimethylallyl diphosphate:tRNA dimethylallyltransferase</fullName>
        <shortName evidence="10">DMAPP:tRNA dimethylallyltransferase</shortName>
        <shortName evidence="10">DMATase</shortName>
    </alternativeName>
    <alternativeName>
        <fullName evidence="10">Isopentenyl-diphosphate:tRNA isopentenyltransferase</fullName>
        <shortName evidence="10">IPP transferase</shortName>
        <shortName evidence="10">IPPT</shortName>
        <shortName evidence="10">IPTase</shortName>
    </alternativeName>
</protein>
<feature type="region of interest" description="Interaction with substrate tRNA" evidence="10">
    <location>
        <begin position="167"/>
        <end position="171"/>
    </location>
</feature>
<evidence type="ECO:0000256" key="1">
    <source>
        <dbReference type="ARBA" id="ARBA00001946"/>
    </source>
</evidence>
<feature type="site" description="Interaction with substrate tRNA" evidence="10">
    <location>
        <position position="109"/>
    </location>
</feature>
<dbReference type="InterPro" id="IPR027417">
    <property type="entry name" value="P-loop_NTPase"/>
</dbReference>
<comment type="caution">
    <text evidence="14">The sequence shown here is derived from an EMBL/GenBank/DDBJ whole genome shotgun (WGS) entry which is preliminary data.</text>
</comment>
<evidence type="ECO:0000256" key="8">
    <source>
        <dbReference type="ARBA" id="ARBA00022842"/>
    </source>
</evidence>
<dbReference type="RefSeq" id="WP_189402946.1">
    <property type="nucleotide sequence ID" value="NZ_BMXA01000010.1"/>
</dbReference>
<evidence type="ECO:0000313" key="15">
    <source>
        <dbReference type="Proteomes" id="UP000614811"/>
    </source>
</evidence>
<feature type="region of interest" description="Interaction with substrate tRNA" evidence="10">
    <location>
        <begin position="43"/>
        <end position="46"/>
    </location>
</feature>
<evidence type="ECO:0000256" key="9">
    <source>
        <dbReference type="ARBA" id="ARBA00049563"/>
    </source>
</evidence>
<comment type="function">
    <text evidence="2 10 12">Catalyzes the transfer of a dimethylallyl group onto the adenine at position 37 in tRNAs that read codons beginning with uridine, leading to the formation of N6-(dimethylallyl)adenosine (i(6)A).</text>
</comment>
<accession>A0A918S5F2</accession>
<dbReference type="AlphaFoldDB" id="A0A918S5F2"/>
<dbReference type="PANTHER" id="PTHR11088">
    <property type="entry name" value="TRNA DIMETHYLALLYLTRANSFERASE"/>
    <property type="match status" value="1"/>
</dbReference>
<dbReference type="GO" id="GO:0052381">
    <property type="term" value="F:tRNA dimethylallyltransferase activity"/>
    <property type="evidence" value="ECO:0007669"/>
    <property type="project" value="UniProtKB-UniRule"/>
</dbReference>
<evidence type="ECO:0000313" key="14">
    <source>
        <dbReference type="EMBL" id="GHA21535.1"/>
    </source>
</evidence>